<reference evidence="3" key="1">
    <citation type="submission" date="2017-08" db="EMBL/GenBank/DDBJ databases">
        <title>A dynamic microbial community with high functional redundancy inhabits the cold, oxic subseafloor aquifer.</title>
        <authorList>
            <person name="Tully B.J."/>
            <person name="Wheat C.G."/>
            <person name="Glazer B.T."/>
            <person name="Huber J.A."/>
        </authorList>
    </citation>
    <scope>NUCLEOTIDE SEQUENCE [LARGE SCALE GENOMIC DNA]</scope>
</reference>
<evidence type="ECO:0000313" key="2">
    <source>
        <dbReference type="EMBL" id="PCI77657.1"/>
    </source>
</evidence>
<sequence>MADLILWLQERKKGLKITFLAVLYICCALGLASYTFAKRKNVNMNAHQLFATWASCDQGKKEQASLKNLNSFLEKYTFLQKSYDNKIVQALIARGQQQGSLPFVDRALNHLKDPFCKTFSAATLQISSGNIKQALEISRRLKQELLAHLSVLEVDSKLNPFYEHIHFFNLYRIGFLFEKLSKEKQAQEVWKELKTTLFHPESKKFGQGAKSFLKVFSTKGFSFEDYLEKKQSEAA</sequence>
<gene>
    <name evidence="2" type="ORF">COB21_02765</name>
</gene>
<feature type="transmembrane region" description="Helical" evidence="1">
    <location>
        <begin position="17"/>
        <end position="37"/>
    </location>
</feature>
<dbReference type="Proteomes" id="UP000218775">
    <property type="component" value="Unassembled WGS sequence"/>
</dbReference>
<proteinExistence type="predicted"/>
<evidence type="ECO:0000313" key="3">
    <source>
        <dbReference type="Proteomes" id="UP000218775"/>
    </source>
</evidence>
<keyword evidence="1" id="KW-0472">Membrane</keyword>
<dbReference type="EMBL" id="NVUK01000014">
    <property type="protein sequence ID" value="PCI77657.1"/>
    <property type="molecule type" value="Genomic_DNA"/>
</dbReference>
<dbReference type="AlphaFoldDB" id="A0A2A4X6I9"/>
<evidence type="ECO:0000256" key="1">
    <source>
        <dbReference type="SAM" id="Phobius"/>
    </source>
</evidence>
<accession>A0A2A4X6I9</accession>
<protein>
    <recommendedName>
        <fullName evidence="4">Tetratricopeptide repeat-like domain-containing protein</fullName>
    </recommendedName>
</protein>
<keyword evidence="1" id="KW-0812">Transmembrane</keyword>
<keyword evidence="1" id="KW-1133">Transmembrane helix</keyword>
<comment type="caution">
    <text evidence="2">The sequence shown here is derived from an EMBL/GenBank/DDBJ whole genome shotgun (WGS) entry which is preliminary data.</text>
</comment>
<name>A0A2A4X6I9_UNCAE</name>
<evidence type="ECO:0008006" key="4">
    <source>
        <dbReference type="Google" id="ProtNLM"/>
    </source>
</evidence>
<organism evidence="2 3">
    <name type="scientific">Aerophobetes bacterium</name>
    <dbReference type="NCBI Taxonomy" id="2030807"/>
    <lineage>
        <taxon>Bacteria</taxon>
        <taxon>Candidatus Aerophobota</taxon>
    </lineage>
</organism>